<dbReference type="Gene3D" id="3.40.50.300">
    <property type="entry name" value="P-loop containing nucleotide triphosphate hydrolases"/>
    <property type="match status" value="1"/>
</dbReference>
<sequence length="440" mass="48807">MLLRFRVANHRSIRDPVELSLVRSTAKGVAPADGDWRGATTRVAGIYGANASGKSTLLHALNFASDAVQESAWWGNEDRFPHHPYLLDNENRHRPSSYELDVVVAGVRYTYGFESTANGIQAEWLYSYPARRRRMLFERSGEGDGQQFSFGRTLPGENITISKLVSATSLFLSTAANSNHPVLKPIHRGISYGIRYARFDHFDRRERIDFSRQLLEDGKTFRRAETLLRFADLGIVGIKLEHKEVDGGLREFLQRISDALPGTVAAEDKLERVEEAVARLSKTITFAHGVADDRGTLPSLTLEQESSGTVAWLSLAVPALDVLRGGGVFLVDEIDASLHPRLTSALIGMFKDPVVNPSGAQLVFTSHDTALMGNLLGGVFESDEIWFTEKRADGVTELYALAEFATRKGDNFERRYLQGRYGAVPMISADELRLAFADSE</sequence>
<dbReference type="RefSeq" id="WP_253768710.1">
    <property type="nucleotide sequence ID" value="NZ_JAMTCK010000003.1"/>
</dbReference>
<dbReference type="SUPFAM" id="SSF52540">
    <property type="entry name" value="P-loop containing nucleoside triphosphate hydrolases"/>
    <property type="match status" value="1"/>
</dbReference>
<organism evidence="2 3">
    <name type="scientific">Goodfellowiella coeruleoviolacea</name>
    <dbReference type="NCBI Taxonomy" id="334858"/>
    <lineage>
        <taxon>Bacteria</taxon>
        <taxon>Bacillati</taxon>
        <taxon>Actinomycetota</taxon>
        <taxon>Actinomycetes</taxon>
        <taxon>Pseudonocardiales</taxon>
        <taxon>Pseudonocardiaceae</taxon>
        <taxon>Goodfellowiella</taxon>
    </lineage>
</organism>
<proteinExistence type="predicted"/>
<evidence type="ECO:0000259" key="1">
    <source>
        <dbReference type="Pfam" id="PF13304"/>
    </source>
</evidence>
<dbReference type="EMBL" id="JAMTCK010000003">
    <property type="protein sequence ID" value="MCP2164729.1"/>
    <property type="molecule type" value="Genomic_DNA"/>
</dbReference>
<keyword evidence="3" id="KW-1185">Reference proteome</keyword>
<accession>A0AAE3GCP3</accession>
<dbReference type="Proteomes" id="UP001206128">
    <property type="component" value="Unassembled WGS sequence"/>
</dbReference>
<dbReference type="PANTHER" id="PTHR40396">
    <property type="entry name" value="ATPASE-LIKE PROTEIN"/>
    <property type="match status" value="1"/>
</dbReference>
<reference evidence="2" key="1">
    <citation type="submission" date="2022-06" db="EMBL/GenBank/DDBJ databases">
        <title>Genomic Encyclopedia of Archaeal and Bacterial Type Strains, Phase II (KMG-II): from individual species to whole genera.</title>
        <authorList>
            <person name="Goeker M."/>
        </authorList>
    </citation>
    <scope>NUCLEOTIDE SEQUENCE</scope>
    <source>
        <strain evidence="2">DSM 43935</strain>
    </source>
</reference>
<dbReference type="InterPro" id="IPR027417">
    <property type="entry name" value="P-loop_NTPase"/>
</dbReference>
<dbReference type="GO" id="GO:0005524">
    <property type="term" value="F:ATP binding"/>
    <property type="evidence" value="ECO:0007669"/>
    <property type="project" value="InterPro"/>
</dbReference>
<dbReference type="Pfam" id="PF13304">
    <property type="entry name" value="AAA_21"/>
    <property type="match status" value="1"/>
</dbReference>
<feature type="domain" description="ATPase AAA-type core" evidence="1">
    <location>
        <begin position="43"/>
        <end position="372"/>
    </location>
</feature>
<gene>
    <name evidence="2" type="ORF">LX83_001569</name>
</gene>
<dbReference type="PANTHER" id="PTHR40396:SF1">
    <property type="entry name" value="ATPASE AAA-TYPE CORE DOMAIN-CONTAINING PROTEIN"/>
    <property type="match status" value="1"/>
</dbReference>
<dbReference type="AlphaFoldDB" id="A0AAE3GCP3"/>
<dbReference type="GO" id="GO:0016887">
    <property type="term" value="F:ATP hydrolysis activity"/>
    <property type="evidence" value="ECO:0007669"/>
    <property type="project" value="InterPro"/>
</dbReference>
<evidence type="ECO:0000313" key="2">
    <source>
        <dbReference type="EMBL" id="MCP2164729.1"/>
    </source>
</evidence>
<evidence type="ECO:0000313" key="3">
    <source>
        <dbReference type="Proteomes" id="UP001206128"/>
    </source>
</evidence>
<dbReference type="InterPro" id="IPR003959">
    <property type="entry name" value="ATPase_AAA_core"/>
</dbReference>
<protein>
    <recommendedName>
        <fullName evidence="1">ATPase AAA-type core domain-containing protein</fullName>
    </recommendedName>
</protein>
<comment type="caution">
    <text evidence="2">The sequence shown here is derived from an EMBL/GenBank/DDBJ whole genome shotgun (WGS) entry which is preliminary data.</text>
</comment>
<name>A0AAE3GCP3_9PSEU</name>